<dbReference type="Gene3D" id="1.50.10.20">
    <property type="match status" value="1"/>
</dbReference>
<dbReference type="Pfam" id="PF05147">
    <property type="entry name" value="LANC_like"/>
    <property type="match status" value="2"/>
</dbReference>
<accession>A0A561TRK1</accession>
<organism evidence="2 3">
    <name type="scientific">Streptomyces capillispiralis</name>
    <dbReference type="NCBI Taxonomy" id="68182"/>
    <lineage>
        <taxon>Bacteria</taxon>
        <taxon>Bacillati</taxon>
        <taxon>Actinomycetota</taxon>
        <taxon>Actinomycetes</taxon>
        <taxon>Kitasatosporales</taxon>
        <taxon>Streptomycetaceae</taxon>
        <taxon>Streptomyces</taxon>
    </lineage>
</organism>
<evidence type="ECO:0000256" key="1">
    <source>
        <dbReference type="SAM" id="MobiDB-lite"/>
    </source>
</evidence>
<dbReference type="SMART" id="SM01260">
    <property type="entry name" value="LANC_like"/>
    <property type="match status" value="1"/>
</dbReference>
<protein>
    <submittedName>
        <fullName evidence="2">Lanthionine synthetase-like protein</fullName>
    </submittedName>
</protein>
<feature type="compositionally biased region" description="Pro residues" evidence="1">
    <location>
        <begin position="429"/>
        <end position="440"/>
    </location>
</feature>
<dbReference type="EMBL" id="VIWV01000001">
    <property type="protein sequence ID" value="TWF89741.1"/>
    <property type="molecule type" value="Genomic_DNA"/>
</dbReference>
<dbReference type="SUPFAM" id="SSF158745">
    <property type="entry name" value="LanC-like"/>
    <property type="match status" value="1"/>
</dbReference>
<name>A0A561TRK1_9ACTN</name>
<evidence type="ECO:0000313" key="3">
    <source>
        <dbReference type="Proteomes" id="UP000316603"/>
    </source>
</evidence>
<keyword evidence="3" id="KW-1185">Reference proteome</keyword>
<proteinExistence type="predicted"/>
<dbReference type="GO" id="GO:0031179">
    <property type="term" value="P:peptide modification"/>
    <property type="evidence" value="ECO:0007669"/>
    <property type="project" value="InterPro"/>
</dbReference>
<dbReference type="AlphaFoldDB" id="A0A561TRK1"/>
<dbReference type="InterPro" id="IPR007822">
    <property type="entry name" value="LANC-like"/>
</dbReference>
<evidence type="ECO:0000313" key="2">
    <source>
        <dbReference type="EMBL" id="TWF89741.1"/>
    </source>
</evidence>
<dbReference type="Proteomes" id="UP000316603">
    <property type="component" value="Unassembled WGS sequence"/>
</dbReference>
<gene>
    <name evidence="2" type="ORF">FHX78_116784</name>
</gene>
<reference evidence="2 3" key="1">
    <citation type="submission" date="2019-06" db="EMBL/GenBank/DDBJ databases">
        <title>Sequencing the genomes of 1000 actinobacteria strains.</title>
        <authorList>
            <person name="Klenk H.-P."/>
        </authorList>
    </citation>
    <scope>NUCLEOTIDE SEQUENCE [LARGE SCALE GENOMIC DNA]</scope>
    <source>
        <strain evidence="2 3">DSM 41695</strain>
    </source>
</reference>
<comment type="caution">
    <text evidence="2">The sequence shown here is derived from an EMBL/GenBank/DDBJ whole genome shotgun (WGS) entry which is preliminary data.</text>
</comment>
<sequence>MTAPEAKVMAVDEVEGLAVDGLRWLTAAARETPDGNLAWPTRLSDEDVDPMLYSGTAGVVPVLLEAWRHFGDDSYADAALRAARGLADSVDGVDDDSLYFGRTGMALVLRVVHDELGDKAAGTAADRALELVRSRFDGTRWGELFELMGGNAGIGLGALLAGDAELAVLAVEPYLRTAEQTRAGVHWAHRTGTDSRLHHLSHGTLGIALALARIGRDTGHADLVELALAGAADVIARDEAGSEGFLVPHSTPQYRPDVIEPVSYGWCHGPAGDAQVFRQLRDITADPAWSALSDRCWHTVTRSGLPRRLRPGFWDNNGRCCGTAGVLALACDRIAEQRDPYGFAHTLVADLAARAIRDGDGARWSNVEHRATPSDLEPCTGWAMGNAGIVRELLRFVRLSRGGDPRYAFAWPDQPPVHAQADAHSGTAAPPPAPAPLKRA</sequence>
<dbReference type="RefSeq" id="WP_145871230.1">
    <property type="nucleotide sequence ID" value="NZ_BNCE01000012.1"/>
</dbReference>
<dbReference type="PRINTS" id="PR01950">
    <property type="entry name" value="LANCSUPER"/>
</dbReference>
<feature type="region of interest" description="Disordered" evidence="1">
    <location>
        <begin position="411"/>
        <end position="440"/>
    </location>
</feature>
<dbReference type="CDD" id="cd04434">
    <property type="entry name" value="LanC_like"/>
    <property type="match status" value="1"/>
</dbReference>
<dbReference type="OrthoDB" id="3863115at2"/>